<dbReference type="KEGG" id="bmei:Spa11_14200"/>
<protein>
    <submittedName>
        <fullName evidence="2">Uncharacterized protein</fullName>
    </submittedName>
</protein>
<name>A0A518K602_9BACT</name>
<feature type="compositionally biased region" description="Polar residues" evidence="1">
    <location>
        <begin position="1"/>
        <end position="27"/>
    </location>
</feature>
<dbReference type="EMBL" id="CP036349">
    <property type="protein sequence ID" value="QDV73224.1"/>
    <property type="molecule type" value="Genomic_DNA"/>
</dbReference>
<dbReference type="AlphaFoldDB" id="A0A518K602"/>
<evidence type="ECO:0000313" key="3">
    <source>
        <dbReference type="Proteomes" id="UP000316426"/>
    </source>
</evidence>
<evidence type="ECO:0000313" key="2">
    <source>
        <dbReference type="EMBL" id="QDV73224.1"/>
    </source>
</evidence>
<keyword evidence="3" id="KW-1185">Reference proteome</keyword>
<proteinExistence type="predicted"/>
<organism evidence="2 3">
    <name type="scientific">Botrimarina mediterranea</name>
    <dbReference type="NCBI Taxonomy" id="2528022"/>
    <lineage>
        <taxon>Bacteria</taxon>
        <taxon>Pseudomonadati</taxon>
        <taxon>Planctomycetota</taxon>
        <taxon>Planctomycetia</taxon>
        <taxon>Pirellulales</taxon>
        <taxon>Lacipirellulaceae</taxon>
        <taxon>Botrimarina</taxon>
    </lineage>
</organism>
<sequence length="61" mass="7006">MITQTNHEPNHQSTCPHGNAPSQAPESTTEHDRQQARLYEAYIEQQRRMHCPSCGESPQLF</sequence>
<accession>A0A518K602</accession>
<evidence type="ECO:0000256" key="1">
    <source>
        <dbReference type="SAM" id="MobiDB-lite"/>
    </source>
</evidence>
<feature type="region of interest" description="Disordered" evidence="1">
    <location>
        <begin position="1"/>
        <end position="36"/>
    </location>
</feature>
<dbReference type="Proteomes" id="UP000316426">
    <property type="component" value="Chromosome"/>
</dbReference>
<reference evidence="2 3" key="1">
    <citation type="submission" date="2019-02" db="EMBL/GenBank/DDBJ databases">
        <title>Deep-cultivation of Planctomycetes and their phenomic and genomic characterization uncovers novel biology.</title>
        <authorList>
            <person name="Wiegand S."/>
            <person name="Jogler M."/>
            <person name="Boedeker C."/>
            <person name="Pinto D."/>
            <person name="Vollmers J."/>
            <person name="Rivas-Marin E."/>
            <person name="Kohn T."/>
            <person name="Peeters S.H."/>
            <person name="Heuer A."/>
            <person name="Rast P."/>
            <person name="Oberbeckmann S."/>
            <person name="Bunk B."/>
            <person name="Jeske O."/>
            <person name="Meyerdierks A."/>
            <person name="Storesund J.E."/>
            <person name="Kallscheuer N."/>
            <person name="Luecker S."/>
            <person name="Lage O.M."/>
            <person name="Pohl T."/>
            <person name="Merkel B.J."/>
            <person name="Hornburger P."/>
            <person name="Mueller R.-W."/>
            <person name="Bruemmer F."/>
            <person name="Labrenz M."/>
            <person name="Spormann A.M."/>
            <person name="Op den Camp H."/>
            <person name="Overmann J."/>
            <person name="Amann R."/>
            <person name="Jetten M.S.M."/>
            <person name="Mascher T."/>
            <person name="Medema M.H."/>
            <person name="Devos D.P."/>
            <person name="Kaster A.-K."/>
            <person name="Ovreas L."/>
            <person name="Rohde M."/>
            <person name="Galperin M.Y."/>
            <person name="Jogler C."/>
        </authorList>
    </citation>
    <scope>NUCLEOTIDE SEQUENCE [LARGE SCALE GENOMIC DNA]</scope>
    <source>
        <strain evidence="2 3">Spa11</strain>
    </source>
</reference>
<gene>
    <name evidence="2" type="ORF">Spa11_14200</name>
</gene>